<dbReference type="PANTHER" id="PTHR41291:SF1">
    <property type="entry name" value="DNA ALKYLATION REPAIR PROTEIN"/>
    <property type="match status" value="1"/>
</dbReference>
<keyword evidence="2" id="KW-1185">Reference proteome</keyword>
<dbReference type="InterPro" id="IPR016024">
    <property type="entry name" value="ARM-type_fold"/>
</dbReference>
<proteinExistence type="predicted"/>
<dbReference type="Proteomes" id="UP000501812">
    <property type="component" value="Chromosome"/>
</dbReference>
<sequence>MTSGEILKQLEAWGDPKMRAVNMKHGAGENHFGVNLSKLRTLAKQLKTNHPLALELWATGNVDAMLLASLIMNPKELTAKDLDAMMKKVSYFKISDWLVSYVLPKTKLADDLLGRWRDSKAECSGRAGWSLMADKVKADASTVEEALQTIEAEMKKAPFRKQESMNYCLVMIGANYPEHRQRAIDIANKLEVLKDYPVPKGCTSPFAPIWIDYLVQRQK</sequence>
<name>A0A858RR66_9BACT</name>
<dbReference type="CDD" id="cd06561">
    <property type="entry name" value="AlkD_like"/>
    <property type="match status" value="1"/>
</dbReference>
<dbReference type="AlphaFoldDB" id="A0A858RR66"/>
<dbReference type="InterPro" id="IPR014825">
    <property type="entry name" value="DNA_alkylation"/>
</dbReference>
<organism evidence="1 2">
    <name type="scientific">Luteolibacter luteus</name>
    <dbReference type="NCBI Taxonomy" id="2728835"/>
    <lineage>
        <taxon>Bacteria</taxon>
        <taxon>Pseudomonadati</taxon>
        <taxon>Verrucomicrobiota</taxon>
        <taxon>Verrucomicrobiia</taxon>
        <taxon>Verrucomicrobiales</taxon>
        <taxon>Verrucomicrobiaceae</taxon>
        <taxon>Luteolibacter</taxon>
    </lineage>
</organism>
<accession>A0A858RR66</accession>
<dbReference type="Gene3D" id="1.25.10.90">
    <property type="match status" value="1"/>
</dbReference>
<evidence type="ECO:0000313" key="2">
    <source>
        <dbReference type="Proteomes" id="UP000501812"/>
    </source>
</evidence>
<dbReference type="SUPFAM" id="SSF48371">
    <property type="entry name" value="ARM repeat"/>
    <property type="match status" value="1"/>
</dbReference>
<dbReference type="EMBL" id="CP051774">
    <property type="protein sequence ID" value="QJE98423.1"/>
    <property type="molecule type" value="Genomic_DNA"/>
</dbReference>
<reference evidence="1 2" key="1">
    <citation type="submission" date="2020-04" db="EMBL/GenBank/DDBJ databases">
        <title>Luteolibacter sp. G-1-1-1 isolated from soil.</title>
        <authorList>
            <person name="Dahal R.H."/>
        </authorList>
    </citation>
    <scope>NUCLEOTIDE SEQUENCE [LARGE SCALE GENOMIC DNA]</scope>
    <source>
        <strain evidence="1 2">G-1-1-1</strain>
    </source>
</reference>
<evidence type="ECO:0000313" key="1">
    <source>
        <dbReference type="EMBL" id="QJE98423.1"/>
    </source>
</evidence>
<dbReference type="PANTHER" id="PTHR41291">
    <property type="entry name" value="DNA ALKYLATION REPAIR PROTEIN"/>
    <property type="match status" value="1"/>
</dbReference>
<protein>
    <submittedName>
        <fullName evidence="1">DNA alkylation repair protein</fullName>
    </submittedName>
</protein>
<dbReference type="RefSeq" id="WP_169456909.1">
    <property type="nucleotide sequence ID" value="NZ_CP051774.1"/>
</dbReference>
<dbReference type="Pfam" id="PF08713">
    <property type="entry name" value="DNA_alkylation"/>
    <property type="match status" value="1"/>
</dbReference>
<gene>
    <name evidence="1" type="ORF">HHL09_22420</name>
</gene>
<dbReference type="KEGG" id="luo:HHL09_22420"/>